<feature type="compositionally biased region" description="Basic and acidic residues" evidence="1">
    <location>
        <begin position="316"/>
        <end position="330"/>
    </location>
</feature>
<keyword evidence="2" id="KW-0472">Membrane</keyword>
<reference evidence="4 5" key="1">
    <citation type="journal article" date="2019" name="Nat. Plants">
        <title>Stout camphor tree genome fills gaps in understanding of flowering plant genome evolution.</title>
        <authorList>
            <person name="Chaw S.M."/>
            <person name="Liu Y.C."/>
            <person name="Wu Y.W."/>
            <person name="Wang H.Y."/>
            <person name="Lin C.I."/>
            <person name="Wu C.S."/>
            <person name="Ke H.M."/>
            <person name="Chang L.Y."/>
            <person name="Hsu C.Y."/>
            <person name="Yang H.T."/>
            <person name="Sudianto E."/>
            <person name="Hsu M.H."/>
            <person name="Wu K.P."/>
            <person name="Wang L.N."/>
            <person name="Leebens-Mack J.H."/>
            <person name="Tsai I.J."/>
        </authorList>
    </citation>
    <scope>NUCLEOTIDE SEQUENCE [LARGE SCALE GENOMIC DNA]</scope>
    <source>
        <strain evidence="5">cv. Chaw 1501</strain>
        <tissue evidence="4">Young leaves</tissue>
    </source>
</reference>
<keyword evidence="5" id="KW-1185">Reference proteome</keyword>
<sequence>MSSADQIQHQPDVSAQKRSDDQVDIPNFAKELYTKVMNGKWDDVIEMYRENKQIFQTAVITNSKQTALHIAISNSLIDVVKTLLEIIDALAIQEMTDKRNENPLHLAASLGQFETCKLLIEKDPGLIRTQNVEGETPLFLAVRHGKKAAYYALHPKCPNTNLHSKYAKVHCKRNDGDTILHVSIRGEYFQLAYQIIHWYPELINDFNKDGQTALHLLSQNPSAFRSGCYLGPIDDFIYSCLIVDSDKVETPSDFMGKHCVDIPVPENYQACLDLLNLGKRFFKIIVTWARTWKEINSDICKIFSRNIGYPSPVKNTSDKTEPQIRPRIEEGSGDSTPLEGDETERASQMEKEDSTERPQYPSNYHVFLHFLQFAIELFLLVFGLGYFQVRKIKAMKQKHKLTYQIMKRLVRYTELWVYGGTGLEPDTRGAKESIPLPSDAPEDHSTEDQDEIRRDASASTSNNPPRPDGFEDGKKWKEMMEPIRKLNEWVDKIASGLQGKEVFVEAEKKWSDVYRFKMPKDSVEGGKDMISPILVAAKNGVVEIVKEILNEYSLAIYDEDKDKKNVFMLAVEYRQLDIYNILLQRYLDKSIIFQKSDKDGNSAIHLAATTGPNQPWPIPGAALQMQWELKWYEFVRETMPHNIFTAHRNNEGMTSREMFNAAHKTMLKEGVQWLTSTAQSCSVVAALVATVAYASATTVPGGVEKGIPLLRNTYAFSIFTISSLIALCLSVTSLTMFLSILTSRNEISDFHHNLPMKLIMGLSSLFISIAAMLVSFCAGHFFDLADHLQHTAFPIYAVTCLPVSIYAVTQFPLYFDLINSILMTVPKRNN</sequence>
<feature type="compositionally biased region" description="Basic and acidic residues" evidence="1">
    <location>
        <begin position="441"/>
        <end position="456"/>
    </location>
</feature>
<dbReference type="OrthoDB" id="1868897at2759"/>
<dbReference type="EMBL" id="QPKB01000002">
    <property type="protein sequence ID" value="RWR75623.1"/>
    <property type="molecule type" value="Genomic_DNA"/>
</dbReference>
<evidence type="ECO:0000256" key="1">
    <source>
        <dbReference type="SAM" id="MobiDB-lite"/>
    </source>
</evidence>
<feature type="transmembrane region" description="Helical" evidence="2">
    <location>
        <begin position="793"/>
        <end position="815"/>
    </location>
</feature>
<dbReference type="Gene3D" id="1.25.40.20">
    <property type="entry name" value="Ankyrin repeat-containing domain"/>
    <property type="match status" value="2"/>
</dbReference>
<dbReference type="InterPro" id="IPR036770">
    <property type="entry name" value="Ankyrin_rpt-contain_sf"/>
</dbReference>
<dbReference type="Proteomes" id="UP000283530">
    <property type="component" value="Unassembled WGS sequence"/>
</dbReference>
<evidence type="ECO:0000313" key="4">
    <source>
        <dbReference type="EMBL" id="RWR75623.1"/>
    </source>
</evidence>
<feature type="compositionally biased region" description="Basic and acidic residues" evidence="1">
    <location>
        <begin position="343"/>
        <end position="356"/>
    </location>
</feature>
<keyword evidence="2" id="KW-0812">Transmembrane</keyword>
<dbReference type="InterPro" id="IPR002110">
    <property type="entry name" value="Ankyrin_rpt"/>
</dbReference>
<feature type="region of interest" description="Disordered" evidence="1">
    <location>
        <begin position="313"/>
        <end position="358"/>
    </location>
</feature>
<feature type="transmembrane region" description="Helical" evidence="2">
    <location>
        <begin position="673"/>
        <end position="694"/>
    </location>
</feature>
<name>A0A443NAT6_9MAGN</name>
<feature type="domain" description="PGG" evidence="3">
    <location>
        <begin position="672"/>
        <end position="782"/>
    </location>
</feature>
<proteinExistence type="predicted"/>
<dbReference type="PANTHER" id="PTHR24177:SF103">
    <property type="entry name" value="PGG DOMAIN-CONTAINING PROTEIN"/>
    <property type="match status" value="1"/>
</dbReference>
<protein>
    <submittedName>
        <fullName evidence="4">Serine/threonine-protein phosphatase 6 regulatory ankyrin repeat subunit B-like protein</fullName>
    </submittedName>
</protein>
<evidence type="ECO:0000313" key="5">
    <source>
        <dbReference type="Proteomes" id="UP000283530"/>
    </source>
</evidence>
<dbReference type="PANTHER" id="PTHR24177">
    <property type="entry name" value="CASKIN"/>
    <property type="match status" value="1"/>
</dbReference>
<comment type="caution">
    <text evidence="4">The sequence shown here is derived from an EMBL/GenBank/DDBJ whole genome shotgun (WGS) entry which is preliminary data.</text>
</comment>
<dbReference type="Pfam" id="PF13962">
    <property type="entry name" value="PGG"/>
    <property type="match status" value="1"/>
</dbReference>
<dbReference type="AlphaFoldDB" id="A0A443NAT6"/>
<accession>A0A443NAT6</accession>
<dbReference type="SMART" id="SM00248">
    <property type="entry name" value="ANK"/>
    <property type="match status" value="5"/>
</dbReference>
<dbReference type="SUPFAM" id="SSF48403">
    <property type="entry name" value="Ankyrin repeat"/>
    <property type="match status" value="2"/>
</dbReference>
<evidence type="ECO:0000256" key="2">
    <source>
        <dbReference type="SAM" id="Phobius"/>
    </source>
</evidence>
<dbReference type="STRING" id="337451.A0A443NAT6"/>
<dbReference type="InterPro" id="IPR026961">
    <property type="entry name" value="PGG_dom"/>
</dbReference>
<keyword evidence="2" id="KW-1133">Transmembrane helix</keyword>
<feature type="transmembrane region" description="Helical" evidence="2">
    <location>
        <begin position="758"/>
        <end position="781"/>
    </location>
</feature>
<feature type="region of interest" description="Disordered" evidence="1">
    <location>
        <begin position="427"/>
        <end position="474"/>
    </location>
</feature>
<organism evidence="4 5">
    <name type="scientific">Cinnamomum micranthum f. kanehirae</name>
    <dbReference type="NCBI Taxonomy" id="337451"/>
    <lineage>
        <taxon>Eukaryota</taxon>
        <taxon>Viridiplantae</taxon>
        <taxon>Streptophyta</taxon>
        <taxon>Embryophyta</taxon>
        <taxon>Tracheophyta</taxon>
        <taxon>Spermatophyta</taxon>
        <taxon>Magnoliopsida</taxon>
        <taxon>Magnoliidae</taxon>
        <taxon>Laurales</taxon>
        <taxon>Lauraceae</taxon>
        <taxon>Cinnamomum</taxon>
    </lineage>
</organism>
<feature type="transmembrane region" description="Helical" evidence="2">
    <location>
        <begin position="714"/>
        <end position="738"/>
    </location>
</feature>
<feature type="region of interest" description="Disordered" evidence="1">
    <location>
        <begin position="1"/>
        <end position="20"/>
    </location>
</feature>
<gene>
    <name evidence="4" type="ORF">CKAN_00401400</name>
</gene>
<feature type="compositionally biased region" description="Polar residues" evidence="1">
    <location>
        <begin position="1"/>
        <end position="13"/>
    </location>
</feature>
<evidence type="ECO:0000259" key="3">
    <source>
        <dbReference type="Pfam" id="PF13962"/>
    </source>
</evidence>
<dbReference type="Pfam" id="PF12796">
    <property type="entry name" value="Ank_2"/>
    <property type="match status" value="1"/>
</dbReference>
<dbReference type="GO" id="GO:0016020">
    <property type="term" value="C:membrane"/>
    <property type="evidence" value="ECO:0007669"/>
    <property type="project" value="TreeGrafter"/>
</dbReference>
<feature type="transmembrane region" description="Helical" evidence="2">
    <location>
        <begin position="366"/>
        <end position="387"/>
    </location>
</feature>